<dbReference type="InterPro" id="IPR036390">
    <property type="entry name" value="WH_DNA-bd_sf"/>
</dbReference>
<proteinExistence type="evidence at transcript level"/>
<sequence length="829" mass="93710">MAFASSSSSIVLSKCEFDVFSFHGADVRKNFLSHVLIELKSKGIDVFIDNDIRRSKSIGPFLIDAIKGSRVAIVLLSEDYASSTWCLNELVEIMKCRREFGQTVMPIFYQVDPSDVKKQTGEFGKVFQKICKGKTEEKIRRWKEALTEVANIAGFHSSNWKSEAEMIEKIATKISNKLNLSVPCSYCDGLVGIESHMTEMRSLLSLDCDEVRKVGILGMAGIGKTTIARSLYNRHCQNFQRFDGCCFLSNEIDELKLQGIDQLQQKLLIKLLDDETLEVGASLGAHKVLKDRLLNKKLFIVLDNVDNKQISLLIGEAGKQLYRDGSRIIITTRDKKLLDKVVDGTYVVPRLNGREALELFCSKAFGNHYPTEEFVDLSNDFVCYAKGLPLALKLLGKGLLTHDINYWKKKLEFLQVNPDKELQKELKSSYKALDDDQKSVFLDIACFFRSEKADFVSSILKSDDIDAKDVMRELEEKCLVMISYDRIEMHDLLHAMGKEIGKEKSIRKAGERRRLSNCELLLDILSLLFANSGSECLKGDFKALNEIKAIKGFPAAFSMLGDDPCGDGDFLKFHGSHCSTQGDNRVVTDHEFQASKIVGPFPIAVTNLLDLMRLDLHNKLPGKFDPKELKDLSLRWNHIKDVIPPEIGELERLRHLDLGFNSFKGEIPKELAALPELRAKNLEELDLEGRIPAECGSLQNLRHLDAGNNHLVGNTRDCIRFDGLFKGFKIKSLKNLILSGCIKAKDFHIISEEIVYLHLEKFICNIPFAIAHIHKLIFLNLDHNQFLGIPDAFYKLKFLKEMYIEGKSGVESLPTHKVLEVSDADFAVW</sequence>
<evidence type="ECO:0000256" key="8">
    <source>
        <dbReference type="ARBA" id="ARBA00022989"/>
    </source>
</evidence>
<keyword evidence="9" id="KW-0520">NAD</keyword>
<evidence type="ECO:0000313" key="13">
    <source>
        <dbReference type="EMBL" id="BAJ09394.1"/>
    </source>
</evidence>
<evidence type="ECO:0000256" key="3">
    <source>
        <dbReference type="ARBA" id="ARBA00022614"/>
    </source>
</evidence>
<keyword evidence="8" id="KW-1133">Transmembrane helix</keyword>
<comment type="subcellular location">
    <subcellularLocation>
        <location evidence="1">Membrane</location>
        <topology evidence="1">Single-pass type I membrane protein</topology>
    </subcellularLocation>
</comment>
<dbReference type="InterPro" id="IPR002182">
    <property type="entry name" value="NB-ARC"/>
</dbReference>
<comment type="similarity">
    <text evidence="2">Belongs to the RLP family.</text>
</comment>
<dbReference type="AlphaFoldDB" id="D6RS99"/>
<protein>
    <submittedName>
        <fullName evidence="13">TuMV resistance-like protein</fullName>
    </submittedName>
</protein>
<dbReference type="Gene3D" id="1.10.8.430">
    <property type="entry name" value="Helical domain of apoptotic protease-activating factors"/>
    <property type="match status" value="1"/>
</dbReference>
<dbReference type="Gene3D" id="3.40.50.10140">
    <property type="entry name" value="Toll/interleukin-1 receptor homology (TIR) domain"/>
    <property type="match status" value="1"/>
</dbReference>
<dbReference type="GO" id="GO:0043531">
    <property type="term" value="F:ADP binding"/>
    <property type="evidence" value="ECO:0007669"/>
    <property type="project" value="InterPro"/>
</dbReference>
<keyword evidence="7" id="KW-0611">Plant defense</keyword>
<dbReference type="GO" id="GO:0016020">
    <property type="term" value="C:membrane"/>
    <property type="evidence" value="ECO:0007669"/>
    <property type="project" value="UniProtKB-SubCell"/>
</dbReference>
<dbReference type="FunFam" id="3.40.50.10140:FF:000007">
    <property type="entry name" value="Disease resistance protein (TIR-NBS-LRR class)"/>
    <property type="match status" value="1"/>
</dbReference>
<evidence type="ECO:0000256" key="7">
    <source>
        <dbReference type="ARBA" id="ARBA00022821"/>
    </source>
</evidence>
<dbReference type="SUPFAM" id="SSF52200">
    <property type="entry name" value="Toll/Interleukin receptor TIR domain"/>
    <property type="match status" value="1"/>
</dbReference>
<dbReference type="InterPro" id="IPR027417">
    <property type="entry name" value="P-loop_NTPase"/>
</dbReference>
<evidence type="ECO:0000256" key="4">
    <source>
        <dbReference type="ARBA" id="ARBA00022692"/>
    </source>
</evidence>
<dbReference type="EMBL" id="AB498796">
    <property type="protein sequence ID" value="BAJ09394.1"/>
    <property type="molecule type" value="mRNA"/>
</dbReference>
<dbReference type="InterPro" id="IPR044974">
    <property type="entry name" value="Disease_R_plants"/>
</dbReference>
<name>D6RS99_BRARC</name>
<keyword evidence="3" id="KW-0433">Leucine-rich repeat</keyword>
<dbReference type="PRINTS" id="PR00364">
    <property type="entry name" value="DISEASERSIST"/>
</dbReference>
<organism evidence="13">
    <name type="scientific">Brassica rapa subsp. chinensis</name>
    <name type="common">Pak-choi</name>
    <name type="synonym">Brassica chinensis</name>
    <dbReference type="NCBI Taxonomy" id="93385"/>
    <lineage>
        <taxon>Eukaryota</taxon>
        <taxon>Viridiplantae</taxon>
        <taxon>Streptophyta</taxon>
        <taxon>Embryophyta</taxon>
        <taxon>Tracheophyta</taxon>
        <taxon>Spermatophyta</taxon>
        <taxon>Magnoliopsida</taxon>
        <taxon>eudicotyledons</taxon>
        <taxon>Gunneridae</taxon>
        <taxon>Pentapetalae</taxon>
        <taxon>rosids</taxon>
        <taxon>malvids</taxon>
        <taxon>Brassicales</taxon>
        <taxon>Brassicaceae</taxon>
        <taxon>Brassiceae</taxon>
        <taxon>Brassica</taxon>
    </lineage>
</organism>
<evidence type="ECO:0000256" key="2">
    <source>
        <dbReference type="ARBA" id="ARBA00009592"/>
    </source>
</evidence>
<dbReference type="PANTHER" id="PTHR11017">
    <property type="entry name" value="LEUCINE-RICH REPEAT-CONTAINING PROTEIN"/>
    <property type="match status" value="1"/>
</dbReference>
<evidence type="ECO:0000256" key="5">
    <source>
        <dbReference type="ARBA" id="ARBA00022729"/>
    </source>
</evidence>
<keyword evidence="5" id="KW-0732">Signal</keyword>
<dbReference type="GO" id="GO:0006952">
    <property type="term" value="P:defense response"/>
    <property type="evidence" value="ECO:0007669"/>
    <property type="project" value="UniProtKB-KW"/>
</dbReference>
<feature type="domain" description="TIR" evidence="12">
    <location>
        <begin position="14"/>
        <end position="178"/>
    </location>
</feature>
<evidence type="ECO:0000256" key="1">
    <source>
        <dbReference type="ARBA" id="ARBA00004479"/>
    </source>
</evidence>
<evidence type="ECO:0000256" key="6">
    <source>
        <dbReference type="ARBA" id="ARBA00022737"/>
    </source>
</evidence>
<dbReference type="Pfam" id="PF23282">
    <property type="entry name" value="WHD_ROQ1"/>
    <property type="match status" value="1"/>
</dbReference>
<dbReference type="InterPro" id="IPR001611">
    <property type="entry name" value="Leu-rich_rpt"/>
</dbReference>
<reference evidence="13" key="1">
    <citation type="journal article" date="2010" name="Plant Mol. Biol. Rep.">
        <title>Cloning and Characterization of the BcTuR3 Gene Related to Resistance to Turnip Mosaic Virus (TuMV) from Non-heading Chinese Cabbage.</title>
        <authorList>
            <person name="Ma J."/>
            <person name="Hou X."/>
            <person name="Xiao D."/>
            <person name="Qi L."/>
            <person name="Wang F."/>
            <person name="Sun F."/>
            <person name="Wang Q."/>
        </authorList>
    </citation>
    <scope>NUCLEOTIDE SEQUENCE</scope>
</reference>
<dbReference type="InterPro" id="IPR035897">
    <property type="entry name" value="Toll_tir_struct_dom_sf"/>
</dbReference>
<dbReference type="Gene3D" id="3.40.50.300">
    <property type="entry name" value="P-loop containing nucleotide triphosphate hydrolases"/>
    <property type="match status" value="1"/>
</dbReference>
<keyword evidence="11" id="KW-0325">Glycoprotein</keyword>
<dbReference type="PANTHER" id="PTHR11017:SF552">
    <property type="entry name" value="DISEASE RESISTANCE PROTEIN RPP2B"/>
    <property type="match status" value="1"/>
</dbReference>
<evidence type="ECO:0000259" key="12">
    <source>
        <dbReference type="PROSITE" id="PS50104"/>
    </source>
</evidence>
<dbReference type="FunFam" id="3.80.10.10:FF:000041">
    <property type="entry name" value="LRR receptor-like serine/threonine-protein kinase ERECTA"/>
    <property type="match status" value="1"/>
</dbReference>
<dbReference type="InterPro" id="IPR000157">
    <property type="entry name" value="TIR_dom"/>
</dbReference>
<evidence type="ECO:0000256" key="10">
    <source>
        <dbReference type="ARBA" id="ARBA00023136"/>
    </source>
</evidence>
<dbReference type="InterPro" id="IPR036388">
    <property type="entry name" value="WH-like_DNA-bd_sf"/>
</dbReference>
<dbReference type="Pfam" id="PF00560">
    <property type="entry name" value="LRR_1"/>
    <property type="match status" value="1"/>
</dbReference>
<dbReference type="InterPro" id="IPR042197">
    <property type="entry name" value="Apaf_helical"/>
</dbReference>
<dbReference type="InterPro" id="IPR058192">
    <property type="entry name" value="WHD_ROQ1-like"/>
</dbReference>
<dbReference type="Pfam" id="PF00931">
    <property type="entry name" value="NB-ARC"/>
    <property type="match status" value="1"/>
</dbReference>
<evidence type="ECO:0000256" key="11">
    <source>
        <dbReference type="ARBA" id="ARBA00023180"/>
    </source>
</evidence>
<gene>
    <name evidence="13" type="primary">BcTuR3</name>
</gene>
<accession>D6RS99</accession>
<dbReference type="SUPFAM" id="SSF52058">
    <property type="entry name" value="L domain-like"/>
    <property type="match status" value="1"/>
</dbReference>
<keyword evidence="6" id="KW-0677">Repeat</keyword>
<evidence type="ECO:0000256" key="9">
    <source>
        <dbReference type="ARBA" id="ARBA00023027"/>
    </source>
</evidence>
<dbReference type="GO" id="GO:0007165">
    <property type="term" value="P:signal transduction"/>
    <property type="evidence" value="ECO:0007669"/>
    <property type="project" value="InterPro"/>
</dbReference>
<dbReference type="SUPFAM" id="SSF52540">
    <property type="entry name" value="P-loop containing nucleoside triphosphate hydrolases"/>
    <property type="match status" value="1"/>
</dbReference>
<dbReference type="Pfam" id="PF01582">
    <property type="entry name" value="TIR"/>
    <property type="match status" value="1"/>
</dbReference>
<dbReference type="Gene3D" id="3.80.10.10">
    <property type="entry name" value="Ribonuclease Inhibitor"/>
    <property type="match status" value="1"/>
</dbReference>
<dbReference type="SUPFAM" id="SSF46785">
    <property type="entry name" value="Winged helix' DNA-binding domain"/>
    <property type="match status" value="1"/>
</dbReference>
<dbReference type="SMART" id="SM00255">
    <property type="entry name" value="TIR"/>
    <property type="match status" value="1"/>
</dbReference>
<keyword evidence="10" id="KW-0472">Membrane</keyword>
<keyword evidence="4" id="KW-0812">Transmembrane</keyword>
<dbReference type="Gene3D" id="1.10.10.10">
    <property type="entry name" value="Winged helix-like DNA-binding domain superfamily/Winged helix DNA-binding domain"/>
    <property type="match status" value="1"/>
</dbReference>
<dbReference type="PROSITE" id="PS50104">
    <property type="entry name" value="TIR"/>
    <property type="match status" value="1"/>
</dbReference>
<dbReference type="InterPro" id="IPR032675">
    <property type="entry name" value="LRR_dom_sf"/>
</dbReference>